<accession>A0A4Q2ELE5</accession>
<name>A0A4Q2ELE5_9ACTN</name>
<dbReference type="Pfam" id="PF02464">
    <property type="entry name" value="CinA"/>
    <property type="match status" value="1"/>
</dbReference>
<evidence type="ECO:0000313" key="3">
    <source>
        <dbReference type="Proteomes" id="UP000290624"/>
    </source>
</evidence>
<dbReference type="NCBIfam" id="TIGR00199">
    <property type="entry name" value="PncC_domain"/>
    <property type="match status" value="1"/>
</dbReference>
<evidence type="ECO:0000259" key="1">
    <source>
        <dbReference type="Pfam" id="PF02464"/>
    </source>
</evidence>
<feature type="domain" description="CinA C-terminal" evidence="1">
    <location>
        <begin position="3"/>
        <end position="158"/>
    </location>
</feature>
<keyword evidence="3" id="KW-1185">Reference proteome</keyword>
<dbReference type="RefSeq" id="WP_129457329.1">
    <property type="nucleotide sequence ID" value="NZ_PPCV01000001.1"/>
</dbReference>
<dbReference type="Proteomes" id="UP000290624">
    <property type="component" value="Unassembled WGS sequence"/>
</dbReference>
<dbReference type="EMBL" id="PPCV01000001">
    <property type="protein sequence ID" value="RXW33364.1"/>
    <property type="molecule type" value="Genomic_DNA"/>
</dbReference>
<dbReference type="Gene3D" id="3.90.950.20">
    <property type="entry name" value="CinA-like"/>
    <property type="match status" value="1"/>
</dbReference>
<proteinExistence type="predicted"/>
<reference evidence="2 3" key="1">
    <citation type="submission" date="2018-01" db="EMBL/GenBank/DDBJ databases">
        <title>Lactibacter flavus gen. nov., sp. nov., a novel bacterium of the family Propionibacteriaceae isolated from raw milk and dairy products.</title>
        <authorList>
            <person name="Wenning M."/>
            <person name="Breitenwieser F."/>
            <person name="Huptas C."/>
            <person name="von Neubeck M."/>
            <person name="Busse H.-J."/>
            <person name="Scherer S."/>
        </authorList>
    </citation>
    <scope>NUCLEOTIDE SEQUENCE [LARGE SCALE GENOMIC DNA]</scope>
    <source>
        <strain evidence="2 3">VG341</strain>
    </source>
</reference>
<gene>
    <name evidence="2" type="ORF">C1706_00930</name>
</gene>
<evidence type="ECO:0000313" key="2">
    <source>
        <dbReference type="EMBL" id="RXW33364.1"/>
    </source>
</evidence>
<dbReference type="AlphaFoldDB" id="A0A4Q2ELE5"/>
<dbReference type="InterPro" id="IPR008136">
    <property type="entry name" value="CinA_C"/>
</dbReference>
<dbReference type="InterPro" id="IPR036653">
    <property type="entry name" value="CinA-like_C"/>
</dbReference>
<comment type="caution">
    <text evidence="2">The sequence shown here is derived from an EMBL/GenBank/DDBJ whole genome shotgun (WGS) entry which is preliminary data.</text>
</comment>
<dbReference type="SUPFAM" id="SSF142433">
    <property type="entry name" value="CinA-like"/>
    <property type="match status" value="1"/>
</dbReference>
<organism evidence="2 3">
    <name type="scientific">Propioniciclava flava</name>
    <dbReference type="NCBI Taxonomy" id="2072026"/>
    <lineage>
        <taxon>Bacteria</taxon>
        <taxon>Bacillati</taxon>
        <taxon>Actinomycetota</taxon>
        <taxon>Actinomycetes</taxon>
        <taxon>Propionibacteriales</taxon>
        <taxon>Propionibacteriaceae</taxon>
        <taxon>Propioniciclava</taxon>
    </lineage>
</organism>
<sequence>MSDLAARVIATLAERSVSLASAESLTGGLIGATLTAVPGASRVYIGGMIAYATQMKSVLLGVDPDLIRRHTVISAEVALDMAVGLQERTDADWVIAVTGVAGPDGQDGHAPGEVWICVLGPRVPSTPQVQQVQRFDFAGDREEIRRQTVDAALGIVLRAASPV</sequence>
<protein>
    <recommendedName>
        <fullName evidence="1">CinA C-terminal domain-containing protein</fullName>
    </recommendedName>
</protein>
<dbReference type="OrthoDB" id="1253990at2"/>